<evidence type="ECO:0000256" key="5">
    <source>
        <dbReference type="ARBA" id="ARBA00023136"/>
    </source>
</evidence>
<evidence type="ECO:0000256" key="4">
    <source>
        <dbReference type="ARBA" id="ARBA00022692"/>
    </source>
</evidence>
<dbReference type="PANTHER" id="PTHR30069:SF46">
    <property type="entry name" value="OAR PROTEIN"/>
    <property type="match status" value="1"/>
</dbReference>
<keyword evidence="9" id="KW-1185">Reference proteome</keyword>
<dbReference type="GO" id="GO:0044718">
    <property type="term" value="P:siderophore transmembrane transport"/>
    <property type="evidence" value="ECO:0007669"/>
    <property type="project" value="TreeGrafter"/>
</dbReference>
<comment type="caution">
    <text evidence="8">The sequence shown here is derived from an EMBL/GenBank/DDBJ whole genome shotgun (WGS) entry which is preliminary data.</text>
</comment>
<dbReference type="Pfam" id="PF13620">
    <property type="entry name" value="CarboxypepD_reg"/>
    <property type="match status" value="1"/>
</dbReference>
<organism evidence="8 9">
    <name type="scientific">Lacihabitans soyangensis</name>
    <dbReference type="NCBI Taxonomy" id="869394"/>
    <lineage>
        <taxon>Bacteria</taxon>
        <taxon>Pseudomonadati</taxon>
        <taxon>Bacteroidota</taxon>
        <taxon>Cytophagia</taxon>
        <taxon>Cytophagales</taxon>
        <taxon>Leadbetterellaceae</taxon>
        <taxon>Lacihabitans</taxon>
    </lineage>
</organism>
<dbReference type="InterPro" id="IPR057601">
    <property type="entry name" value="Oar-like_b-barrel"/>
</dbReference>
<dbReference type="SUPFAM" id="SSF49464">
    <property type="entry name" value="Carboxypeptidase regulatory domain-like"/>
    <property type="match status" value="1"/>
</dbReference>
<dbReference type="SUPFAM" id="SSF56935">
    <property type="entry name" value="Porins"/>
    <property type="match status" value="1"/>
</dbReference>
<sequence length="1096" mass="119601">MFFTMHSNAQVTTAAITGVVIDKSGEGLPGATVVALHVPSGSKYAAVTNNSGRYSLPAVRVGGPFTVTATFVGYKEDVKTGVITNLGTSSNVDFKLAEEGKMLDEVSVVASRSDIFSSGRTGAAFTLGREAVNNLPTLSRTMNSITKYNAYSNGTSFGGQDSRFNNITIDGSVFNNGFGLGNDAAAGGRTGTSAISLDAIEQIQVNIAPFDIRQSGFAGAGINAVTRSGNNDFSGSVYTFIQGDGLVGKKANGIAIPAPTFSENSFGFRIGGPILKNKLFFFANGEFLSRSRPALDWIASRPGTTGGSVSRTTAADIEDLGKFMQEKFDYNIGAVDQFNNDVKSNKFLARLDFNLNEKNKFTLRYSHHDSKSDALISNSNSGNTAGFGNRTNSALALSPQNTGYIIQDNTRSIVGEWNSTLSGKLANNLIGTFNKQIEDREYRTQLFPTVEIRRDNTTYTTIGFDPFTPDNRLDYSTFNLTDNLTYFAGKHTLTFGGAFEYFKSNNLFFFASNGVWAFNSIEDFKTAANAYLDNKNLTVSPVPVAKFDYRYSLVDGGEAPWQRLKVYTTSFYAQDDYQVTEKFKLSYGLRGDYISVAPTAGNYYNPVVDGLTFKLPDNTDYKINMANLPKGRLYWSPRIGFNWDVKGDKTTQIRGGSGLFLSRIPYVLISNQLGNNGVNISGISRTTATGANNFPFTLDPSVYRPATTDITKITGYNINASDPNLRFPQIWKTNLAIDQKLPWGIVGTIEGIFNKNINALKYIDANLKPAAAIFSGLDNRNRYPASAVAGTSRYINPQINGALMLTNTDEGYSYSLTTKLEKPMGANGIGGMVGYTYAKARDIASVSSTVDLNTASVQGLNYLELAYSQNDLRHRFVGYVNKRFVYGGEFGGATMLTLGMTSQSGFKVSYVSGNDINGDGVTLNDLLFIPNNGNQTAFAQFTSTYTDAAGARQTITWTPAQQQEAWEKLIENNPYLKTRRGKYAERNGGYSPWLTRFDFTAEQDIYINVGGKKNTLRFRADILNVGNMINNKWGVGNLLGTPNVMTLASTVNGVPTYRLATQTIDGVPNLIRDSFVKAVNIDNVFQVQLGLRYIFN</sequence>
<dbReference type="InterPro" id="IPR039426">
    <property type="entry name" value="TonB-dep_rcpt-like"/>
</dbReference>
<keyword evidence="8" id="KW-0675">Receptor</keyword>
<dbReference type="GO" id="GO:0009279">
    <property type="term" value="C:cell outer membrane"/>
    <property type="evidence" value="ECO:0007669"/>
    <property type="project" value="UniProtKB-SubCell"/>
</dbReference>
<keyword evidence="4" id="KW-0812">Transmembrane</keyword>
<evidence type="ECO:0000259" key="7">
    <source>
        <dbReference type="Pfam" id="PF25183"/>
    </source>
</evidence>
<keyword evidence="5" id="KW-0472">Membrane</keyword>
<evidence type="ECO:0000313" key="8">
    <source>
        <dbReference type="EMBL" id="MCP9764816.1"/>
    </source>
</evidence>
<accession>A0AAE3H6A0</accession>
<dbReference type="InterPro" id="IPR036942">
    <property type="entry name" value="Beta-barrel_TonB_sf"/>
</dbReference>
<dbReference type="Gene3D" id="2.60.40.1120">
    <property type="entry name" value="Carboxypeptidase-like, regulatory domain"/>
    <property type="match status" value="1"/>
</dbReference>
<keyword evidence="2" id="KW-0813">Transport</keyword>
<feature type="domain" description="TonB-dependent transporter Oar-like beta-barrel" evidence="7">
    <location>
        <begin position="339"/>
        <end position="1031"/>
    </location>
</feature>
<dbReference type="PANTHER" id="PTHR30069">
    <property type="entry name" value="TONB-DEPENDENT OUTER MEMBRANE RECEPTOR"/>
    <property type="match status" value="1"/>
</dbReference>
<evidence type="ECO:0000313" key="9">
    <source>
        <dbReference type="Proteomes" id="UP001204144"/>
    </source>
</evidence>
<evidence type="ECO:0000256" key="1">
    <source>
        <dbReference type="ARBA" id="ARBA00004571"/>
    </source>
</evidence>
<feature type="domain" description="TonB-dependent transporter Oar-like beta-barrel" evidence="7">
    <location>
        <begin position="225"/>
        <end position="292"/>
    </location>
</feature>
<dbReference type="GO" id="GO:0015344">
    <property type="term" value="F:siderophore uptake transmembrane transporter activity"/>
    <property type="evidence" value="ECO:0007669"/>
    <property type="project" value="TreeGrafter"/>
</dbReference>
<evidence type="ECO:0000256" key="2">
    <source>
        <dbReference type="ARBA" id="ARBA00022448"/>
    </source>
</evidence>
<reference evidence="8 9" key="1">
    <citation type="submission" date="2018-11" db="EMBL/GenBank/DDBJ databases">
        <title>Novel bacteria species description.</title>
        <authorList>
            <person name="Han J.-H."/>
        </authorList>
    </citation>
    <scope>NUCLEOTIDE SEQUENCE [LARGE SCALE GENOMIC DNA]</scope>
    <source>
        <strain evidence="8 9">KCTC23259</strain>
    </source>
</reference>
<keyword evidence="3" id="KW-1134">Transmembrane beta strand</keyword>
<dbReference type="Pfam" id="PF25183">
    <property type="entry name" value="OMP_b-brl_4"/>
    <property type="match status" value="2"/>
</dbReference>
<evidence type="ECO:0000256" key="3">
    <source>
        <dbReference type="ARBA" id="ARBA00022452"/>
    </source>
</evidence>
<keyword evidence="6" id="KW-0998">Cell outer membrane</keyword>
<proteinExistence type="predicted"/>
<evidence type="ECO:0000256" key="6">
    <source>
        <dbReference type="ARBA" id="ARBA00023237"/>
    </source>
</evidence>
<comment type="subcellular location">
    <subcellularLocation>
        <location evidence="1">Cell outer membrane</location>
        <topology evidence="1">Multi-pass membrane protein</topology>
    </subcellularLocation>
</comment>
<name>A0AAE3H6A0_9BACT</name>
<gene>
    <name evidence="8" type="ORF">EGI31_17895</name>
</gene>
<dbReference type="Gene3D" id="2.40.170.20">
    <property type="entry name" value="TonB-dependent receptor, beta-barrel domain"/>
    <property type="match status" value="1"/>
</dbReference>
<dbReference type="InterPro" id="IPR008969">
    <property type="entry name" value="CarboxyPept-like_regulatory"/>
</dbReference>
<dbReference type="Proteomes" id="UP001204144">
    <property type="component" value="Unassembled WGS sequence"/>
</dbReference>
<protein>
    <submittedName>
        <fullName evidence="8">TonB-dependent receptor</fullName>
    </submittedName>
</protein>
<dbReference type="EMBL" id="RJUF01000176">
    <property type="protein sequence ID" value="MCP9764816.1"/>
    <property type="molecule type" value="Genomic_DNA"/>
</dbReference>
<dbReference type="AlphaFoldDB" id="A0AAE3H6A0"/>